<dbReference type="AlphaFoldDB" id="A0A6P7N9Q7"/>
<dbReference type="InterPro" id="IPR011992">
    <property type="entry name" value="EF-hand-dom_pair"/>
</dbReference>
<sequence length="311" mass="34742">MRARLHKGSSPQGSDNVTKGRKSSSFSHVSSFLLVVNNKDRKLQRGNSHMSTNVRKKKQRAQKPSKKKKREKVSTEQTNEAFGSNAPEFVAFLDQMIRWFSEHQQQVDQLFGPSDPDGSGRVHLKDFCLGLMNLDVPCQRAQLQTLTQLLKNAGNTIRYRGLNGQVQSVRLGVGSLEVGAQTAERGDVGRFVRLRLRLVPFDSSAAHPGNFEVILPSSTKVAGLTRIIQDRVGIQTRRLEVFPSRQTAAEACLPPERTLEECGFIGGPEESPAEDTVYYDYSLTLADCPLLNCDHYFRLEPDPAARRTRTC</sequence>
<evidence type="ECO:0000313" key="2">
    <source>
        <dbReference type="Proteomes" id="UP000515150"/>
    </source>
</evidence>
<evidence type="ECO:0000256" key="1">
    <source>
        <dbReference type="SAM" id="MobiDB-lite"/>
    </source>
</evidence>
<keyword evidence="2" id="KW-1185">Reference proteome</keyword>
<dbReference type="GeneID" id="114860548"/>
<feature type="region of interest" description="Disordered" evidence="1">
    <location>
        <begin position="1"/>
        <end position="80"/>
    </location>
</feature>
<dbReference type="KEGG" id="bspl:114860548"/>
<proteinExistence type="predicted"/>
<protein>
    <submittedName>
        <fullName evidence="3">Uncharacterized protein LOC114860548 isoform X1</fullName>
    </submittedName>
</protein>
<feature type="compositionally biased region" description="Basic residues" evidence="1">
    <location>
        <begin position="54"/>
        <end position="71"/>
    </location>
</feature>
<name>A0A6P7N9Q7_BETSP</name>
<organism evidence="2 3">
    <name type="scientific">Betta splendens</name>
    <name type="common">Siamese fighting fish</name>
    <dbReference type="NCBI Taxonomy" id="158456"/>
    <lineage>
        <taxon>Eukaryota</taxon>
        <taxon>Metazoa</taxon>
        <taxon>Chordata</taxon>
        <taxon>Craniata</taxon>
        <taxon>Vertebrata</taxon>
        <taxon>Euteleostomi</taxon>
        <taxon>Actinopterygii</taxon>
        <taxon>Neopterygii</taxon>
        <taxon>Teleostei</taxon>
        <taxon>Neoteleostei</taxon>
        <taxon>Acanthomorphata</taxon>
        <taxon>Anabantaria</taxon>
        <taxon>Anabantiformes</taxon>
        <taxon>Anabantoidei</taxon>
        <taxon>Osphronemidae</taxon>
        <taxon>Betta</taxon>
    </lineage>
</organism>
<reference evidence="3" key="1">
    <citation type="submission" date="2025-08" db="UniProtKB">
        <authorList>
            <consortium name="RefSeq"/>
        </authorList>
    </citation>
    <scope>IDENTIFICATION</scope>
</reference>
<dbReference type="OrthoDB" id="418595at2759"/>
<dbReference type="SUPFAM" id="SSF47473">
    <property type="entry name" value="EF-hand"/>
    <property type="match status" value="1"/>
</dbReference>
<accession>A0A6P7N9Q7</accession>
<dbReference type="Proteomes" id="UP000515150">
    <property type="component" value="Chromosome 8"/>
</dbReference>
<feature type="compositionally biased region" description="Low complexity" evidence="1">
    <location>
        <begin position="23"/>
        <end position="36"/>
    </location>
</feature>
<gene>
    <name evidence="3" type="primary">LOC114860548</name>
</gene>
<evidence type="ECO:0000313" key="3">
    <source>
        <dbReference type="RefSeq" id="XP_029015053.1"/>
    </source>
</evidence>
<dbReference type="InParanoid" id="A0A6P7N9Q7"/>
<dbReference type="RefSeq" id="XP_029015053.1">
    <property type="nucleotide sequence ID" value="XM_029159220.3"/>
</dbReference>